<comment type="caution">
    <text evidence="2">The sequence shown here is derived from an EMBL/GenBank/DDBJ whole genome shotgun (WGS) entry which is preliminary data.</text>
</comment>
<name>A0A8T2S6I9_CERRI</name>
<evidence type="ECO:0000313" key="3">
    <source>
        <dbReference type="Proteomes" id="UP000825935"/>
    </source>
</evidence>
<proteinExistence type="predicted"/>
<dbReference type="EMBL" id="CM035427">
    <property type="protein sequence ID" value="KAH7307083.1"/>
    <property type="molecule type" value="Genomic_DNA"/>
</dbReference>
<dbReference type="AlphaFoldDB" id="A0A8T2S6I9"/>
<evidence type="ECO:0000313" key="2">
    <source>
        <dbReference type="EMBL" id="KAH7307083.1"/>
    </source>
</evidence>
<sequence length="242" mass="26428">MEIASFHATDTRKRPHAPHASSSDCVCINDWIHGSSNKRRSFHDNHEVCTCAVTESQCHGGITRNAALCHTPLMRIVPPFSVMDAAEYTDTADSSTGSSCCSSLPENETSLNEQCCVIDAYEAESCCGGEDPPEMDIACFLHDAAWDDTNNESFSFDPETIFLNDAGYADCNSEVASLDCSADNGSWFLNELDGHGETFLNEVLDQEWMAAAVANLEKLNDTLNADSCVMHLLESDELGQEH</sequence>
<dbReference type="OrthoDB" id="1972753at2759"/>
<protein>
    <submittedName>
        <fullName evidence="2">Uncharacterized protein</fullName>
    </submittedName>
</protein>
<dbReference type="EMBL" id="CM035427">
    <property type="protein sequence ID" value="KAH7307080.1"/>
    <property type="molecule type" value="Genomic_DNA"/>
</dbReference>
<feature type="region of interest" description="Disordered" evidence="1">
    <location>
        <begin position="1"/>
        <end position="22"/>
    </location>
</feature>
<dbReference type="Proteomes" id="UP000825935">
    <property type="component" value="Chromosome 22"/>
</dbReference>
<gene>
    <name evidence="2" type="ORF">KP509_22G044600</name>
</gene>
<reference evidence="2" key="1">
    <citation type="submission" date="2021-08" db="EMBL/GenBank/DDBJ databases">
        <title>WGS assembly of Ceratopteris richardii.</title>
        <authorList>
            <person name="Marchant D.B."/>
            <person name="Chen G."/>
            <person name="Jenkins J."/>
            <person name="Shu S."/>
            <person name="Leebens-Mack J."/>
            <person name="Grimwood J."/>
            <person name="Schmutz J."/>
            <person name="Soltis P."/>
            <person name="Soltis D."/>
            <person name="Chen Z.-H."/>
        </authorList>
    </citation>
    <scope>NUCLEOTIDE SEQUENCE</scope>
    <source>
        <strain evidence="2">Whitten #5841</strain>
        <tissue evidence="2">Leaf</tissue>
    </source>
</reference>
<keyword evidence="3" id="KW-1185">Reference proteome</keyword>
<accession>A0A8T2S6I9</accession>
<organism evidence="2 3">
    <name type="scientific">Ceratopteris richardii</name>
    <name type="common">Triangle waterfern</name>
    <dbReference type="NCBI Taxonomy" id="49495"/>
    <lineage>
        <taxon>Eukaryota</taxon>
        <taxon>Viridiplantae</taxon>
        <taxon>Streptophyta</taxon>
        <taxon>Embryophyta</taxon>
        <taxon>Tracheophyta</taxon>
        <taxon>Polypodiopsida</taxon>
        <taxon>Polypodiidae</taxon>
        <taxon>Polypodiales</taxon>
        <taxon>Pteridineae</taxon>
        <taxon>Pteridaceae</taxon>
        <taxon>Parkerioideae</taxon>
        <taxon>Ceratopteris</taxon>
    </lineage>
</organism>
<evidence type="ECO:0000256" key="1">
    <source>
        <dbReference type="SAM" id="MobiDB-lite"/>
    </source>
</evidence>